<comment type="caution">
    <text evidence="4">The sequence shown here is derived from an EMBL/GenBank/DDBJ whole genome shotgun (WGS) entry which is preliminary data.</text>
</comment>
<dbReference type="PANTHER" id="PTHR47431:SF2">
    <property type="entry name" value="ZN(II)2CYS6 TRANSCRIPTION FACTOR (EUROFUNG)"/>
    <property type="match status" value="1"/>
</dbReference>
<evidence type="ECO:0000256" key="2">
    <source>
        <dbReference type="SAM" id="MobiDB-lite"/>
    </source>
</evidence>
<protein>
    <recommendedName>
        <fullName evidence="3">Xylanolytic transcriptional activator regulatory domain-containing protein</fullName>
    </recommendedName>
</protein>
<feature type="region of interest" description="Disordered" evidence="2">
    <location>
        <begin position="1"/>
        <end position="53"/>
    </location>
</feature>
<feature type="compositionally biased region" description="Polar residues" evidence="2">
    <location>
        <begin position="8"/>
        <end position="20"/>
    </location>
</feature>
<dbReference type="Proteomes" id="UP001562354">
    <property type="component" value="Unassembled WGS sequence"/>
</dbReference>
<evidence type="ECO:0000259" key="3">
    <source>
        <dbReference type="Pfam" id="PF04082"/>
    </source>
</evidence>
<feature type="domain" description="Xylanolytic transcriptional activator regulatory" evidence="3">
    <location>
        <begin position="62"/>
        <end position="225"/>
    </location>
</feature>
<gene>
    <name evidence="4" type="ORF">AAFC00_005532</name>
</gene>
<evidence type="ECO:0000313" key="4">
    <source>
        <dbReference type="EMBL" id="KAL1306885.1"/>
    </source>
</evidence>
<organism evidence="4 5">
    <name type="scientific">Neodothiora populina</name>
    <dbReference type="NCBI Taxonomy" id="2781224"/>
    <lineage>
        <taxon>Eukaryota</taxon>
        <taxon>Fungi</taxon>
        <taxon>Dikarya</taxon>
        <taxon>Ascomycota</taxon>
        <taxon>Pezizomycotina</taxon>
        <taxon>Dothideomycetes</taxon>
        <taxon>Dothideomycetidae</taxon>
        <taxon>Dothideales</taxon>
        <taxon>Dothioraceae</taxon>
        <taxon>Neodothiora</taxon>
    </lineage>
</organism>
<keyword evidence="1" id="KW-0539">Nucleus</keyword>
<dbReference type="EMBL" id="JBFMKM010000004">
    <property type="protein sequence ID" value="KAL1306885.1"/>
    <property type="molecule type" value="Genomic_DNA"/>
</dbReference>
<dbReference type="GeneID" id="95979231"/>
<evidence type="ECO:0000313" key="5">
    <source>
        <dbReference type="Proteomes" id="UP001562354"/>
    </source>
</evidence>
<reference evidence="4 5" key="1">
    <citation type="submission" date="2024-07" db="EMBL/GenBank/DDBJ databases">
        <title>Draft sequence of the Neodothiora populina.</title>
        <authorList>
            <person name="Drown D.D."/>
            <person name="Schuette U.S."/>
            <person name="Buechlein A.B."/>
            <person name="Rusch D.R."/>
            <person name="Winton L.W."/>
            <person name="Adams G.A."/>
        </authorList>
    </citation>
    <scope>NUCLEOTIDE SEQUENCE [LARGE SCALE GENOMIC DNA]</scope>
    <source>
        <strain evidence="4 5">CPC 39397</strain>
    </source>
</reference>
<dbReference type="InterPro" id="IPR007219">
    <property type="entry name" value="XnlR_reg_dom"/>
</dbReference>
<keyword evidence="5" id="KW-1185">Reference proteome</keyword>
<proteinExistence type="predicted"/>
<evidence type="ECO:0000256" key="1">
    <source>
        <dbReference type="ARBA" id="ARBA00023242"/>
    </source>
</evidence>
<dbReference type="RefSeq" id="XP_069203157.1">
    <property type="nucleotide sequence ID" value="XM_069345327.1"/>
</dbReference>
<dbReference type="PANTHER" id="PTHR47431">
    <property type="entry name" value="ZN(II)2CYS6 TRANSCRIPTION FACTOR (EUROFUNG)-RELATED"/>
    <property type="match status" value="1"/>
</dbReference>
<accession>A0ABR3PL55</accession>
<name>A0ABR3PL55_9PEZI</name>
<dbReference type="CDD" id="cd12148">
    <property type="entry name" value="fungal_TF_MHR"/>
    <property type="match status" value="1"/>
</dbReference>
<dbReference type="Pfam" id="PF04082">
    <property type="entry name" value="Fungal_trans"/>
    <property type="match status" value="1"/>
</dbReference>
<sequence>MFGAEGTIQLQDQLPTTYLDSSAEPRAGADVGVGSRAGTGTGTGTDDDAYGDEDDDDPQLVNLYYANFHGAHPMLVPRAWYADQRYPSYLRHVVQFIGSHFSPSVSSDFLSRDAYSKLQDTSIKSPFMVQALLLFSIALHSQTKLKEAEKTLARAVQLSLELGMNGQDFATMNGRQQPILEESLRRTWWEAYILDGYTAALHRKPGFKTSHANLKAPLPCEETAYAEGVCIPSPPTLTEFDMRLFADEEIQFSSFCYRIEAVRILSRVIAIAGTDEVHGDQVQAVDNALAGWVHHLPPTKADIINSFGEVDEMLFQAHMIIQCSNIFLHFPRSDLLSTLPGTEEIACARGNKQMYPASTQHIHAVKATDGSKELSNLAALRLPVQKHTPLFICGLVLSAVVQLSACAVHACHCMEQHRDRVTLIIGVLKSLSQHWPLASQVLQQIKRVGSEVLQVRSNTQATVPPESSAHDSGVDVSHCMDDNSWIDLFVGQGLAGLPFFETTATFERSP</sequence>